<comment type="caution">
    <text evidence="4">The sequence shown here is derived from an EMBL/GenBank/DDBJ whole genome shotgun (WGS) entry which is preliminary data.</text>
</comment>
<evidence type="ECO:0000313" key="4">
    <source>
        <dbReference type="EMBL" id="OLP83116.1"/>
    </source>
</evidence>
<reference evidence="4 5" key="1">
    <citation type="submission" date="2016-02" db="EMBL/GenBank/DDBJ databases">
        <title>Genome analysis of coral dinoflagellate symbionts highlights evolutionary adaptations to a symbiotic lifestyle.</title>
        <authorList>
            <person name="Aranda M."/>
            <person name="Li Y."/>
            <person name="Liew Y.J."/>
            <person name="Baumgarten S."/>
            <person name="Simakov O."/>
            <person name="Wilson M."/>
            <person name="Piel J."/>
            <person name="Ashoor H."/>
            <person name="Bougouffa S."/>
            <person name="Bajic V.B."/>
            <person name="Ryu T."/>
            <person name="Ravasi T."/>
            <person name="Bayer T."/>
            <person name="Micklem G."/>
            <person name="Kim H."/>
            <person name="Bhak J."/>
            <person name="Lajeunesse T.C."/>
            <person name="Voolstra C.R."/>
        </authorList>
    </citation>
    <scope>NUCLEOTIDE SEQUENCE [LARGE SCALE GENOMIC DNA]</scope>
    <source>
        <strain evidence="4 5">CCMP2467</strain>
    </source>
</reference>
<dbReference type="PANTHER" id="PTHR10566">
    <property type="entry name" value="CHAPERONE-ACTIVITY OF BC1 COMPLEX CABC1 -RELATED"/>
    <property type="match status" value="1"/>
</dbReference>
<dbReference type="Gene3D" id="3.30.420.10">
    <property type="entry name" value="Ribonuclease H-like superfamily/Ribonuclease H"/>
    <property type="match status" value="1"/>
</dbReference>
<accession>A0A1Q9CJN1</accession>
<proteinExistence type="inferred from homology"/>
<feature type="domain" description="ABC1 atypical kinase-like" evidence="3">
    <location>
        <begin position="1603"/>
        <end position="1746"/>
    </location>
</feature>
<comment type="similarity">
    <text evidence="1">Belongs to the protein kinase superfamily. ADCK protein kinase family.</text>
</comment>
<dbReference type="InterPro" id="IPR036397">
    <property type="entry name" value="RNaseH_sf"/>
</dbReference>
<dbReference type="InterPro" id="IPR004147">
    <property type="entry name" value="ABC1_dom"/>
</dbReference>
<evidence type="ECO:0000256" key="1">
    <source>
        <dbReference type="ARBA" id="ARBA00009670"/>
    </source>
</evidence>
<feature type="compositionally biased region" description="Basic and acidic residues" evidence="2">
    <location>
        <begin position="1021"/>
        <end position="1030"/>
    </location>
</feature>
<protein>
    <recommendedName>
        <fullName evidence="3">ABC1 atypical kinase-like domain-containing protein</fullName>
    </recommendedName>
</protein>
<dbReference type="Proteomes" id="UP000186817">
    <property type="component" value="Unassembled WGS sequence"/>
</dbReference>
<dbReference type="SUPFAM" id="SSF56112">
    <property type="entry name" value="Protein kinase-like (PK-like)"/>
    <property type="match status" value="1"/>
</dbReference>
<dbReference type="CDD" id="cd09272">
    <property type="entry name" value="RNase_HI_RT_Ty1"/>
    <property type="match status" value="1"/>
</dbReference>
<keyword evidence="5" id="KW-1185">Reference proteome</keyword>
<gene>
    <name evidence="4" type="ORF">AK812_SmicGene36155</name>
</gene>
<dbReference type="InterPro" id="IPR011009">
    <property type="entry name" value="Kinase-like_dom_sf"/>
</dbReference>
<dbReference type="InterPro" id="IPR050154">
    <property type="entry name" value="UbiB_kinase"/>
</dbReference>
<organism evidence="4 5">
    <name type="scientific">Symbiodinium microadriaticum</name>
    <name type="common">Dinoflagellate</name>
    <name type="synonym">Zooxanthella microadriatica</name>
    <dbReference type="NCBI Taxonomy" id="2951"/>
    <lineage>
        <taxon>Eukaryota</taxon>
        <taxon>Sar</taxon>
        <taxon>Alveolata</taxon>
        <taxon>Dinophyceae</taxon>
        <taxon>Suessiales</taxon>
        <taxon>Symbiodiniaceae</taxon>
        <taxon>Symbiodinium</taxon>
    </lineage>
</organism>
<dbReference type="EMBL" id="LSRX01001139">
    <property type="protein sequence ID" value="OLP83116.1"/>
    <property type="molecule type" value="Genomic_DNA"/>
</dbReference>
<name>A0A1Q9CJN1_SYMMI</name>
<feature type="compositionally biased region" description="Basic and acidic residues" evidence="2">
    <location>
        <begin position="1063"/>
        <end position="1072"/>
    </location>
</feature>
<evidence type="ECO:0000259" key="3">
    <source>
        <dbReference type="Pfam" id="PF03109"/>
    </source>
</evidence>
<dbReference type="OrthoDB" id="427480at2759"/>
<feature type="compositionally biased region" description="Low complexity" evidence="2">
    <location>
        <begin position="231"/>
        <end position="248"/>
    </location>
</feature>
<evidence type="ECO:0000256" key="2">
    <source>
        <dbReference type="SAM" id="MobiDB-lite"/>
    </source>
</evidence>
<dbReference type="GO" id="GO:0003676">
    <property type="term" value="F:nucleic acid binding"/>
    <property type="evidence" value="ECO:0007669"/>
    <property type="project" value="InterPro"/>
</dbReference>
<evidence type="ECO:0000313" key="5">
    <source>
        <dbReference type="Proteomes" id="UP000186817"/>
    </source>
</evidence>
<dbReference type="PANTHER" id="PTHR10566:SF123">
    <property type="entry name" value="PROTEIN KINASE SUPERFAMILY PROTEIN"/>
    <property type="match status" value="1"/>
</dbReference>
<dbReference type="Pfam" id="PF03109">
    <property type="entry name" value="ABC1"/>
    <property type="match status" value="1"/>
</dbReference>
<dbReference type="InterPro" id="IPR012337">
    <property type="entry name" value="RNaseH-like_sf"/>
</dbReference>
<sequence length="2183" mass="243590">MQADSTPGLLRCSLRSCPAHRPRINWKFAFTPFYGQLSAGHTLDYQGMLRLMYLFSDAAVHLAGRSEKVVDNVYRLCRQVAACSVMDMNKAVDFPPGVLEWDGTCSSGKKTKAFCTSQSFNLRLQYRVPKLPTVVRGGFVTFLGDVDPVEGAFSPQGTPDFRRRKSVLLDVVRGNIAVLLGVSLPAEAHAAAYHLLKVRERELEGCTQIIREQRGTLDSLMHELELALASSAQSSNCSQSPPRASAENPPLPPAPPAKRAVRSDICEEITAGGLKAFCLDYEKAQNYVHNAQQEAMSRAAEYASKLRDEAENQVNLVAEEARRHLDQANPEVFDIGDDHEEGEEEEEVEHDPIVEDPEDEDYEANTYHIKDLRDQKLPTVPVSAAGFRSWKNGVLTQFGSIDKSGEARILRWLQAALDPNITDAALTNLQNNSEGLPRLDAYIAAQVTDPKHLKGEFGVTAQAFVERAHMLGVLPGHCRLLSRAIGKIKDSSPGSNRRTFGWLWGQLVELLDELREEANEESIRHALLKPVEQLPRQRALPRLSPCQRPFLWLPGELPCFLQSSDCVQYDATGASFAHRVEGNVPIFRESISFGTIADRRLGLAASSSHEPAPSEFEDLFEPPVEGKAEAREIIDDEAPDGKAARLIKEASSVSHRLGHFPKNPYCRICVQARMWGGLAETEAFGDRVAADLVVITKSSKDEKESTVLVVRDEHTGYVRAFPFFRKLTENIVLCLLQFVGSHADKGPTVVFKSDNAKELESACNQMSWIPEPTLPNKWPHNSNLERDIRTIEEVTRAVHLQSGFQIRPGLWVHSCAYAAFVLNLKHTLKGSEHTRYIAAVGSEFSGRQLLLGQLVFYRTDPKSRAKYEPSAAPALFAGWRLDSGPGSFKGVYQVLDYQKVIKTESASYALAISVPTEELWVPEGEPVFPMRQAFEQALEGFSDPKCPELKGLEIPFSPLSVDSVPAERQRYVTLGRIIKYGPTPGCKGCTFDSRRHTPICKVRFDGLVRADKAAEARVEDKGLLELPRPDEVEDEIIDPEPKPYDGEPSDAEGPDAAVSEHTPSLHDYRDAEPGDDDDVDYSLYVPSEAEDEPAAVNIDLRLSPNSEFLSRDREIRRDWLHMLTMLIAFASESERLICPLRDKGHSGLQRWAVSTTSLRILQLFGQHDLECDRQAEVEDQHIGSAFECTANFANLVIESYFPEKFYRSVPAMCATNALVTKNLSRSEWLKDVQGVSSVQKEAEGLRNNQTWDDDSVQPLWQLKKESRETGQKIKVAELLTLCGIKHFELGPQHHRYKRRIVKRGDYVTDASGHQVYFEDTSTTPTGLVGLGVTLFYGLRPGHATSCSDCVQAYLQASIGEGTWVVIPPELWLSSWHQRHHSFTKDDFSATCEFDMRSYAAQLIEFYCEIAGISPDKLRRVPSPAIPENQATDSELESEGELHSAASRVLMRALWLSRLARPDIYFIVTRLASRVSKWTKFEDRQLLRLMSYLHHSNHLTPQGSVSQTETEWTLEVYTDADFAACPHTAKSTSGIIVMIRTGACMYPVHWMSKKQTSTARSTTEAELIALATAMFAEIECLQAILEDILGVEAVLGATRSSEIAQSVLDEVGDGLFAELDFVQEARHSELFQSLYGEKCPDVVVPEVVWSRTSTRVLTTTWLHGRKPRDLSAQEKLRLVNLAGPCLSLQLMDAGFVHCDPHEGNMMLLDDGRLGLIDFGLVAQMTAVHQESMASAILSLLAEDYQALVPCFRGMGILSSEREDDEDLKRPGEEQPFAAALEEALQGGQGDAKRLVQDGMGVDRRRAFGQLYEELSNLAFRYYFTLPSYYVLVMRSFVTLEGIAFAADPDFNMRQLRCFMRVGAVWFPVLLLMPRTATGRKLLEETLVERQESGLRLRLWSLLKGRLIYGKRSSKEQDPTGTVSKTVLEVLLTVPHGQALRRVLAALDSVILIEDLTAPATAPLRHVAAKVILSGGTSSCRRRSSQRLLKRIMLKHLRRAAKTRPLLAAKFVSQLCFALALRALPWKRRWDWRIDFFVNFVAASFRLSGGALRSLIQVRKPCDCRKPRLDLTASDSLAAGNVSEMAARDTIEIIDGVHSGTTRLSLKTQLERFGEIDICHKIGDPREDTPWVRFRDSSAAQSALDAIALDSAATLVVLGSKEEAYSSRLEVEAERDNDDDQFNNL</sequence>
<dbReference type="SUPFAM" id="SSF53098">
    <property type="entry name" value="Ribonuclease H-like"/>
    <property type="match status" value="1"/>
</dbReference>
<feature type="region of interest" description="Disordered" evidence="2">
    <location>
        <begin position="231"/>
        <end position="259"/>
    </location>
</feature>
<feature type="region of interest" description="Disordered" evidence="2">
    <location>
        <begin position="1021"/>
        <end position="1081"/>
    </location>
</feature>